<keyword evidence="2" id="KW-1185">Reference proteome</keyword>
<dbReference type="EMBL" id="JAYWIO010000004">
    <property type="protein sequence ID" value="KAK7269711.1"/>
    <property type="molecule type" value="Genomic_DNA"/>
</dbReference>
<protein>
    <submittedName>
        <fullName evidence="1">Uncharacterized protein</fullName>
    </submittedName>
</protein>
<sequence length="138" mass="16025">MASEAILDPRTITFPPITTKLDEKKKHSYIREAKWSRKGEADDGTVQRRSVVGREKYSRRFLTIWRIRNLWTFNNQRQDVVQHANSIHCTRVPANRAAGPQIQAWKPPVTLHIMRKALFSNFVQFMFSNGGNLNEFGV</sequence>
<accession>A0AAN9IEG5</accession>
<dbReference type="Proteomes" id="UP001372338">
    <property type="component" value="Unassembled WGS sequence"/>
</dbReference>
<proteinExistence type="predicted"/>
<evidence type="ECO:0000313" key="1">
    <source>
        <dbReference type="EMBL" id="KAK7269711.1"/>
    </source>
</evidence>
<evidence type="ECO:0000313" key="2">
    <source>
        <dbReference type="Proteomes" id="UP001372338"/>
    </source>
</evidence>
<gene>
    <name evidence="1" type="ORF">RIF29_22445</name>
</gene>
<comment type="caution">
    <text evidence="1">The sequence shown here is derived from an EMBL/GenBank/DDBJ whole genome shotgun (WGS) entry which is preliminary data.</text>
</comment>
<organism evidence="1 2">
    <name type="scientific">Crotalaria pallida</name>
    <name type="common">Smooth rattlebox</name>
    <name type="synonym">Crotalaria striata</name>
    <dbReference type="NCBI Taxonomy" id="3830"/>
    <lineage>
        <taxon>Eukaryota</taxon>
        <taxon>Viridiplantae</taxon>
        <taxon>Streptophyta</taxon>
        <taxon>Embryophyta</taxon>
        <taxon>Tracheophyta</taxon>
        <taxon>Spermatophyta</taxon>
        <taxon>Magnoliopsida</taxon>
        <taxon>eudicotyledons</taxon>
        <taxon>Gunneridae</taxon>
        <taxon>Pentapetalae</taxon>
        <taxon>rosids</taxon>
        <taxon>fabids</taxon>
        <taxon>Fabales</taxon>
        <taxon>Fabaceae</taxon>
        <taxon>Papilionoideae</taxon>
        <taxon>50 kb inversion clade</taxon>
        <taxon>genistoids sensu lato</taxon>
        <taxon>core genistoids</taxon>
        <taxon>Crotalarieae</taxon>
        <taxon>Crotalaria</taxon>
    </lineage>
</organism>
<dbReference type="AlphaFoldDB" id="A0AAN9IEG5"/>
<name>A0AAN9IEG5_CROPI</name>
<reference evidence="1 2" key="1">
    <citation type="submission" date="2024-01" db="EMBL/GenBank/DDBJ databases">
        <title>The genomes of 5 underutilized Papilionoideae crops provide insights into root nodulation and disease resistanc.</title>
        <authorList>
            <person name="Yuan L."/>
        </authorList>
    </citation>
    <scope>NUCLEOTIDE SEQUENCE [LARGE SCALE GENOMIC DNA]</scope>
    <source>
        <strain evidence="1">ZHUSHIDOU_FW_LH</strain>
        <tissue evidence="1">Leaf</tissue>
    </source>
</reference>